<accession>A0A075ACQ6</accession>
<feature type="compositionally biased region" description="Polar residues" evidence="1">
    <location>
        <begin position="899"/>
        <end position="918"/>
    </location>
</feature>
<dbReference type="InterPro" id="IPR013087">
    <property type="entry name" value="Znf_C2H2_type"/>
</dbReference>
<feature type="region of interest" description="Disordered" evidence="1">
    <location>
        <begin position="1"/>
        <end position="77"/>
    </location>
</feature>
<reference evidence="3 4" key="1">
    <citation type="submission" date="2013-11" db="EMBL/GenBank/DDBJ databases">
        <title>Opisthorchis viverrini - life in the bile duct.</title>
        <authorList>
            <person name="Young N.D."/>
            <person name="Nagarajan N."/>
            <person name="Lin S.J."/>
            <person name="Korhonen P.K."/>
            <person name="Jex A.R."/>
            <person name="Hall R.S."/>
            <person name="Safavi-Hemami H."/>
            <person name="Kaewkong W."/>
            <person name="Bertrand D."/>
            <person name="Gao S."/>
            <person name="Seet Q."/>
            <person name="Wongkham S."/>
            <person name="Teh B.T."/>
            <person name="Wongkham C."/>
            <person name="Intapan P.M."/>
            <person name="Maleewong W."/>
            <person name="Yang X."/>
            <person name="Hu M."/>
            <person name="Wang Z."/>
            <person name="Hofmann A."/>
            <person name="Sternberg P.W."/>
            <person name="Tan P."/>
            <person name="Wang J."/>
            <person name="Gasser R.B."/>
        </authorList>
    </citation>
    <scope>NUCLEOTIDE SEQUENCE [LARGE SCALE GENOMIC DNA]</scope>
</reference>
<feature type="compositionally biased region" description="Polar residues" evidence="1">
    <location>
        <begin position="136"/>
        <end position="146"/>
    </location>
</feature>
<feature type="region of interest" description="Disordered" evidence="1">
    <location>
        <begin position="576"/>
        <end position="670"/>
    </location>
</feature>
<feature type="region of interest" description="Disordered" evidence="1">
    <location>
        <begin position="164"/>
        <end position="282"/>
    </location>
</feature>
<gene>
    <name evidence="3" type="ORF">T265_06978</name>
</gene>
<feature type="domain" description="C2H2-type" evidence="2">
    <location>
        <begin position="677"/>
        <end position="701"/>
    </location>
</feature>
<feature type="region of interest" description="Disordered" evidence="1">
    <location>
        <begin position="986"/>
        <end position="1025"/>
    </location>
</feature>
<feature type="compositionally biased region" description="Low complexity" evidence="1">
    <location>
        <begin position="851"/>
        <end position="864"/>
    </location>
</feature>
<proteinExistence type="predicted"/>
<feature type="region of interest" description="Disordered" evidence="1">
    <location>
        <begin position="91"/>
        <end position="115"/>
    </location>
</feature>
<feature type="compositionally biased region" description="Basic and acidic residues" evidence="1">
    <location>
        <begin position="653"/>
        <end position="670"/>
    </location>
</feature>
<feature type="region of interest" description="Disordered" evidence="1">
    <location>
        <begin position="729"/>
        <end position="829"/>
    </location>
</feature>
<feature type="region of interest" description="Disordered" evidence="1">
    <location>
        <begin position="130"/>
        <end position="150"/>
    </location>
</feature>
<dbReference type="PROSITE" id="PS00028">
    <property type="entry name" value="ZINC_FINGER_C2H2_1"/>
    <property type="match status" value="1"/>
</dbReference>
<dbReference type="EMBL" id="KL596772">
    <property type="protein sequence ID" value="KER25574.1"/>
    <property type="molecule type" value="Genomic_DNA"/>
</dbReference>
<feature type="compositionally biased region" description="Polar residues" evidence="1">
    <location>
        <begin position="262"/>
        <end position="282"/>
    </location>
</feature>
<protein>
    <recommendedName>
        <fullName evidence="2">C2H2-type domain-containing protein</fullName>
    </recommendedName>
</protein>
<evidence type="ECO:0000259" key="2">
    <source>
        <dbReference type="PROSITE" id="PS00028"/>
    </source>
</evidence>
<organism evidence="3 4">
    <name type="scientific">Opisthorchis viverrini</name>
    <name type="common">Southeast Asian liver fluke</name>
    <dbReference type="NCBI Taxonomy" id="6198"/>
    <lineage>
        <taxon>Eukaryota</taxon>
        <taxon>Metazoa</taxon>
        <taxon>Spiralia</taxon>
        <taxon>Lophotrochozoa</taxon>
        <taxon>Platyhelminthes</taxon>
        <taxon>Trematoda</taxon>
        <taxon>Digenea</taxon>
        <taxon>Opisthorchiida</taxon>
        <taxon>Opisthorchiata</taxon>
        <taxon>Opisthorchiidae</taxon>
        <taxon>Opisthorchis</taxon>
    </lineage>
</organism>
<evidence type="ECO:0000313" key="3">
    <source>
        <dbReference type="EMBL" id="KER25574.1"/>
    </source>
</evidence>
<dbReference type="RefSeq" id="XP_009170659.1">
    <property type="nucleotide sequence ID" value="XM_009172395.1"/>
</dbReference>
<feature type="compositionally biased region" description="Low complexity" evidence="1">
    <location>
        <begin position="175"/>
        <end position="190"/>
    </location>
</feature>
<feature type="compositionally biased region" description="Polar residues" evidence="1">
    <location>
        <begin position="761"/>
        <end position="775"/>
    </location>
</feature>
<feature type="compositionally biased region" description="Polar residues" evidence="1">
    <location>
        <begin position="865"/>
        <end position="874"/>
    </location>
</feature>
<dbReference type="KEGG" id="ovi:T265_06978"/>
<dbReference type="AlphaFoldDB" id="A0A075ACQ6"/>
<feature type="compositionally biased region" description="Polar residues" evidence="1">
    <location>
        <begin position="241"/>
        <end position="254"/>
    </location>
</feature>
<sequence>MKVKNRRSATRPGTITEERTVNTVEYTSSGAAGSESQIGKRKKQSPCTDVARPGKATKTHNTMLNNGAPKASKKRRTVSATNGCVSVQFAKSTPSVHQSTSCSSASSVVSGTGDPVDPYEFAVKTEEEHSDCVGLNNHTGPSSLNSVPPMKRMKLDRIEDRVLPDSARSSPLPPSVFSHPSPGPHSSPSSAHCTRPLSVLTDFSSSSGSRGHPDLERSTTVTSISYPNGMDGFNHRPPNASIHSSESHSPNPLTRITHKHSNSQMNTPTTTPATDSINQPRSPCNPDNICRLKSANGYCNSSSPSPSIPLQCSIASSTPTMKPTHRGIGVNTTLDSCKGTITEPDLLGPCEPGTTICLNGIVWLETTTGQFQRMGYTKNGLTSAEVDTSASKYEAGSSRHRNELWIVCGLGAPFTVKTRVLVVNVTWRGRTYIGTLLDATQHDFAPLCPRDYIPPFKSSVRSSNRTKRRAGLSGGYKQPCDSLGPTADVTGKSLATVSGRTRLRGRNSNSPLNRLSMPATTTTTTNILVTTTSSDSCATNSVGTLSSSDKKKTDGVSILESGVDEDDTAVGLPLSEDESAVDSSSSHLGPVKQCSTKRGASSSSSDCPLDNLPESSEAQDTSTFTEQLHIHGIQSSALDKPWQSGGDSVPNENSKKESGESTEREDEDLKSSFPITCPIQGCKKRFTHMTALRFHLNHTRHESAPSDSGYENLSTSLANRDVNCIPRINDSPPTISPPCPRSPVSPVRSPAILQPDLPPNSAASQDRTNSVTDTTAFDVAESHKTTSGSKHDVSNLSRPHETQGLFSKPYTTSSNTSGSGHDSAGPNTSTIRTVTAHTVSIPYGSTNKTDLLGSGSTRLGLGYSNPSKQRTNSGARGDINKGRGQHHKFISPNMKPTELPTSPSRQPQQMNPSKSFLDSHSLPPFLPPSVRHNGAPVDAPTVSQMVNSLAFMSRDLNSGHVPINNPFVPLPPGVWNFSPQSSGYSMGERSNSVKHHDSDPRRAIEGLHSNGDALVPSHTPPNQPSCSSAMNLTNYVSSVSSVNPTVEGSHPQFANSHTGRTPIPPLMDPSHLYGLPDFIVAAAMNALHSNGFSNLTEASRPYSASSNAALSKTTPTTPSFVGPGQGYNSQAPILKPANTSVSSSAPLSLTAPPPALAPMMGGSGPPLLHPSLLHNLGLIPPNGSSSTNSNDRMDPFKLSAAYFMQQAVAAGSQLSSGFGQPSS</sequence>
<dbReference type="Proteomes" id="UP000054324">
    <property type="component" value="Unassembled WGS sequence"/>
</dbReference>
<feature type="compositionally biased region" description="Pro residues" evidence="1">
    <location>
        <begin position="734"/>
        <end position="743"/>
    </location>
</feature>
<feature type="compositionally biased region" description="Polar residues" evidence="1">
    <location>
        <begin position="809"/>
        <end position="829"/>
    </location>
</feature>
<feature type="region of interest" description="Disordered" evidence="1">
    <location>
        <begin position="842"/>
        <end position="920"/>
    </location>
</feature>
<evidence type="ECO:0000313" key="4">
    <source>
        <dbReference type="Proteomes" id="UP000054324"/>
    </source>
</evidence>
<name>A0A075ACQ6_OPIVI</name>
<feature type="compositionally biased region" description="Polar residues" evidence="1">
    <location>
        <begin position="21"/>
        <end position="37"/>
    </location>
</feature>
<dbReference type="CTD" id="20321157"/>
<evidence type="ECO:0000256" key="1">
    <source>
        <dbReference type="SAM" id="MobiDB-lite"/>
    </source>
</evidence>
<feature type="compositionally biased region" description="Low complexity" evidence="1">
    <location>
        <begin position="95"/>
        <end position="110"/>
    </location>
</feature>
<feature type="compositionally biased region" description="Polar residues" evidence="1">
    <location>
        <begin position="593"/>
        <end position="606"/>
    </location>
</feature>
<feature type="region of interest" description="Disordered" evidence="1">
    <location>
        <begin position="459"/>
        <end position="523"/>
    </location>
</feature>
<keyword evidence="4" id="KW-1185">Reference proteome</keyword>
<dbReference type="GeneID" id="20321157"/>
<feature type="compositionally biased region" description="Polar residues" evidence="1">
    <location>
        <begin position="613"/>
        <end position="626"/>
    </location>
</feature>
<feature type="compositionally biased region" description="Basic and acidic residues" evidence="1">
    <location>
        <begin position="780"/>
        <end position="801"/>
    </location>
</feature>
<dbReference type="OrthoDB" id="5863628at2759"/>
<dbReference type="STRING" id="6198.A0A075ACQ6"/>
<feature type="compositionally biased region" description="Basic and acidic residues" evidence="1">
    <location>
        <begin position="994"/>
        <end position="1005"/>
    </location>
</feature>